<proteinExistence type="predicted"/>
<gene>
    <name evidence="1" type="ORF">NDU88_005969</name>
</gene>
<dbReference type="EMBL" id="JANPWB010000013">
    <property type="protein sequence ID" value="KAJ1108593.1"/>
    <property type="molecule type" value="Genomic_DNA"/>
</dbReference>
<protein>
    <submittedName>
        <fullName evidence="1">Uncharacterized protein</fullName>
    </submittedName>
</protein>
<keyword evidence="2" id="KW-1185">Reference proteome</keyword>
<evidence type="ECO:0000313" key="1">
    <source>
        <dbReference type="EMBL" id="KAJ1108593.1"/>
    </source>
</evidence>
<name>A0AAV7MXV1_PLEWA</name>
<sequence length="118" mass="13020">MGLCPSSLSIIAGVQRAWEVAGSPLRLAVRTPFFFPCVPRSFPGSLERGPDKDSCYIVDGATAHINTLTKNLFHISDSFEELIIPPRDFKLVEQALEISRVGYDISMLNGTLKIRLAQ</sequence>
<comment type="caution">
    <text evidence="1">The sequence shown here is derived from an EMBL/GenBank/DDBJ whole genome shotgun (WGS) entry which is preliminary data.</text>
</comment>
<evidence type="ECO:0000313" key="2">
    <source>
        <dbReference type="Proteomes" id="UP001066276"/>
    </source>
</evidence>
<organism evidence="1 2">
    <name type="scientific">Pleurodeles waltl</name>
    <name type="common">Iberian ribbed newt</name>
    <dbReference type="NCBI Taxonomy" id="8319"/>
    <lineage>
        <taxon>Eukaryota</taxon>
        <taxon>Metazoa</taxon>
        <taxon>Chordata</taxon>
        <taxon>Craniata</taxon>
        <taxon>Vertebrata</taxon>
        <taxon>Euteleostomi</taxon>
        <taxon>Amphibia</taxon>
        <taxon>Batrachia</taxon>
        <taxon>Caudata</taxon>
        <taxon>Salamandroidea</taxon>
        <taxon>Salamandridae</taxon>
        <taxon>Pleurodelinae</taxon>
        <taxon>Pleurodeles</taxon>
    </lineage>
</organism>
<reference evidence="1" key="1">
    <citation type="journal article" date="2022" name="bioRxiv">
        <title>Sequencing and chromosome-scale assembly of the giantPleurodeles waltlgenome.</title>
        <authorList>
            <person name="Brown T."/>
            <person name="Elewa A."/>
            <person name="Iarovenko S."/>
            <person name="Subramanian E."/>
            <person name="Araus A.J."/>
            <person name="Petzold A."/>
            <person name="Susuki M."/>
            <person name="Suzuki K.-i.T."/>
            <person name="Hayashi T."/>
            <person name="Toyoda A."/>
            <person name="Oliveira C."/>
            <person name="Osipova E."/>
            <person name="Leigh N.D."/>
            <person name="Simon A."/>
            <person name="Yun M.H."/>
        </authorList>
    </citation>
    <scope>NUCLEOTIDE SEQUENCE</scope>
    <source>
        <strain evidence="1">20211129_DDA</strain>
        <tissue evidence="1">Liver</tissue>
    </source>
</reference>
<accession>A0AAV7MXV1</accession>
<dbReference type="Proteomes" id="UP001066276">
    <property type="component" value="Chromosome 9"/>
</dbReference>
<dbReference type="AlphaFoldDB" id="A0AAV7MXV1"/>